<dbReference type="GO" id="GO:0008757">
    <property type="term" value="F:S-adenosylmethionine-dependent methyltransferase activity"/>
    <property type="evidence" value="ECO:0007669"/>
    <property type="project" value="InterPro"/>
</dbReference>
<evidence type="ECO:0000313" key="4">
    <source>
        <dbReference type="Proteomes" id="UP000199300"/>
    </source>
</evidence>
<proteinExistence type="predicted"/>
<dbReference type="GO" id="GO:0032259">
    <property type="term" value="P:methylation"/>
    <property type="evidence" value="ECO:0007669"/>
    <property type="project" value="UniProtKB-KW"/>
</dbReference>
<keyword evidence="3" id="KW-0489">Methyltransferase</keyword>
<keyword evidence="1 3" id="KW-0808">Transferase</keyword>
<dbReference type="SUPFAM" id="SSF53335">
    <property type="entry name" value="S-adenosyl-L-methionine-dependent methyltransferases"/>
    <property type="match status" value="1"/>
</dbReference>
<evidence type="ECO:0000313" key="3">
    <source>
        <dbReference type="EMBL" id="SEO11890.1"/>
    </source>
</evidence>
<dbReference type="Gene3D" id="3.40.50.150">
    <property type="entry name" value="Vaccinia Virus protein VP39"/>
    <property type="match status" value="1"/>
</dbReference>
<dbReference type="Pfam" id="PF08241">
    <property type="entry name" value="Methyltransf_11"/>
    <property type="match status" value="1"/>
</dbReference>
<dbReference type="CDD" id="cd02440">
    <property type="entry name" value="AdoMet_MTases"/>
    <property type="match status" value="1"/>
</dbReference>
<dbReference type="PANTHER" id="PTHR44068:SF11">
    <property type="entry name" value="GERANYL DIPHOSPHATE 2-C-METHYLTRANSFERASE"/>
    <property type="match status" value="1"/>
</dbReference>
<dbReference type="PANTHER" id="PTHR44068">
    <property type="entry name" value="ZGC:194242"/>
    <property type="match status" value="1"/>
</dbReference>
<keyword evidence="4" id="KW-1185">Reference proteome</keyword>
<protein>
    <submittedName>
        <fullName evidence="3">Methyltransferase domain-containing protein</fullName>
    </submittedName>
</protein>
<name>A0A1H8M3P7_9BACI</name>
<organism evidence="3 4">
    <name type="scientific">Amphibacillus marinus</name>
    <dbReference type="NCBI Taxonomy" id="872970"/>
    <lineage>
        <taxon>Bacteria</taxon>
        <taxon>Bacillati</taxon>
        <taxon>Bacillota</taxon>
        <taxon>Bacilli</taxon>
        <taxon>Bacillales</taxon>
        <taxon>Bacillaceae</taxon>
        <taxon>Amphibacillus</taxon>
    </lineage>
</organism>
<feature type="domain" description="Methyltransferase type 11" evidence="2">
    <location>
        <begin position="54"/>
        <end position="148"/>
    </location>
</feature>
<evidence type="ECO:0000259" key="2">
    <source>
        <dbReference type="Pfam" id="PF08241"/>
    </source>
</evidence>
<dbReference type="EMBL" id="FODJ01000004">
    <property type="protein sequence ID" value="SEO11890.1"/>
    <property type="molecule type" value="Genomic_DNA"/>
</dbReference>
<gene>
    <name evidence="3" type="ORF">SAMN04488134_10418</name>
</gene>
<evidence type="ECO:0000256" key="1">
    <source>
        <dbReference type="ARBA" id="ARBA00022679"/>
    </source>
</evidence>
<accession>A0A1H8M3P7</accession>
<dbReference type="InterPro" id="IPR050447">
    <property type="entry name" value="Erg6_SMT_methyltransf"/>
</dbReference>
<dbReference type="AlphaFoldDB" id="A0A1H8M3P7"/>
<dbReference type="InterPro" id="IPR013216">
    <property type="entry name" value="Methyltransf_11"/>
</dbReference>
<dbReference type="Proteomes" id="UP000199300">
    <property type="component" value="Unassembled WGS sequence"/>
</dbReference>
<reference evidence="3 4" key="1">
    <citation type="submission" date="2016-10" db="EMBL/GenBank/DDBJ databases">
        <authorList>
            <person name="de Groot N.N."/>
        </authorList>
    </citation>
    <scope>NUCLEOTIDE SEQUENCE [LARGE SCALE GENOMIC DNA]</scope>
    <source>
        <strain evidence="3 4">CGMCC 1.10434</strain>
    </source>
</reference>
<sequence length="249" mass="28247">MLYIIKHKKVIIIQEMNYLNFLSKLGIGGAHPGGIELTRDILTCKEINKGATILDVGCGTGQTIAYLVETYDAHVTGIDINPNMVIRARERMIRDDLDANILHGSVEALPVEDAFFDIVLAESVLAFVNQPKALTEIYRVLKPNGSLIANELTINEPLPQENEQEIQAFYGFESILLENDWLKLFKQAGFKNVNTLTIPNLFQNQSVPEFDFSLIFKPELYEMMVSYYNITMKYMNVLDYRVFAATKVI</sequence>
<dbReference type="STRING" id="872970.SAMN04488134_10418"/>
<dbReference type="InterPro" id="IPR029063">
    <property type="entry name" value="SAM-dependent_MTases_sf"/>
</dbReference>